<dbReference type="SUPFAM" id="SSF53335">
    <property type="entry name" value="S-adenosyl-L-methionine-dependent methyltransferases"/>
    <property type="match status" value="1"/>
</dbReference>
<dbReference type="STRING" id="693661.Arcve_1287"/>
<gene>
    <name evidence="7" type="ordered locus">Arcve_1287</name>
</gene>
<protein>
    <submittedName>
        <fullName evidence="7">Methyltransferase type 11</fullName>
    </submittedName>
</protein>
<dbReference type="InterPro" id="IPR049470">
    <property type="entry name" value="TRM61_C"/>
</dbReference>
<dbReference type="Gene3D" id="3.40.50.150">
    <property type="entry name" value="Vaccinia Virus protein VP39"/>
    <property type="match status" value="1"/>
</dbReference>
<evidence type="ECO:0000313" key="8">
    <source>
        <dbReference type="Proteomes" id="UP000008136"/>
    </source>
</evidence>
<dbReference type="CDD" id="cd02440">
    <property type="entry name" value="AdoMet_MTases"/>
    <property type="match status" value="1"/>
</dbReference>
<feature type="binding site" evidence="5">
    <location>
        <position position="122"/>
    </location>
    <ligand>
        <name>S-adenosyl-L-methionine</name>
        <dbReference type="ChEBI" id="CHEBI:59789"/>
    </ligand>
</feature>
<keyword evidence="3 5" id="KW-0949">S-adenosyl-L-methionine</keyword>
<dbReference type="GO" id="GO:0030488">
    <property type="term" value="P:tRNA methylation"/>
    <property type="evidence" value="ECO:0007669"/>
    <property type="project" value="InterPro"/>
</dbReference>
<dbReference type="AlphaFoldDB" id="F2KN17"/>
<feature type="binding site" evidence="5">
    <location>
        <begin position="102"/>
        <end position="105"/>
    </location>
    <ligand>
        <name>S-adenosyl-L-methionine</name>
        <dbReference type="ChEBI" id="CHEBI:59789"/>
    </ligand>
</feature>
<dbReference type="EMBL" id="CP002588">
    <property type="protein sequence ID" value="AEA47293.1"/>
    <property type="molecule type" value="Genomic_DNA"/>
</dbReference>
<dbReference type="InterPro" id="IPR029063">
    <property type="entry name" value="SAM-dependent_MTases_sf"/>
</dbReference>
<evidence type="ECO:0000256" key="1">
    <source>
        <dbReference type="ARBA" id="ARBA00022603"/>
    </source>
</evidence>
<dbReference type="GO" id="GO:0031515">
    <property type="term" value="C:tRNA (m1A) methyltransferase complex"/>
    <property type="evidence" value="ECO:0007669"/>
    <property type="project" value="InterPro"/>
</dbReference>
<dbReference type="Gene3D" id="3.10.330.20">
    <property type="match status" value="1"/>
</dbReference>
<feature type="binding site" evidence="5">
    <location>
        <position position="167"/>
    </location>
    <ligand>
        <name>S-adenosyl-L-methionine</name>
        <dbReference type="ChEBI" id="CHEBI:59789"/>
    </ligand>
</feature>
<proteinExistence type="predicted"/>
<evidence type="ECO:0000256" key="3">
    <source>
        <dbReference type="ARBA" id="ARBA00022691"/>
    </source>
</evidence>
<keyword evidence="4" id="KW-0819">tRNA processing</keyword>
<sequence>MAIEPPVVLIRGKDSFLVERFEGELHTHKGIIRLEELRDKNYGDEIATHLGVKYRIMPFKPADFFKHFKRGATPIMPKDIGAIIAYTGLSPDSLILDAGTGSGMLAAYLAYFNKYGEVITVEKRKDFAKIARRNFRLAKLKNIHQIVGDVKFVAEGFKREFDLIVLDMKDDAEFIPAAKRILKTSGYIAVYNPYFEATKRVYEAMVREGFKEIESFEILRTDLEFKRVGTRPVTRVWHTGFIVIGRNV</sequence>
<evidence type="ECO:0000256" key="4">
    <source>
        <dbReference type="ARBA" id="ARBA00022694"/>
    </source>
</evidence>
<keyword evidence="8" id="KW-1185">Reference proteome</keyword>
<reference evidence="7 8" key="1">
    <citation type="submission" date="2011-03" db="EMBL/GenBank/DDBJ databases">
        <title>The complete genome of Archaeoglobus veneficus SNP6.</title>
        <authorList>
            <consortium name="US DOE Joint Genome Institute (JGI-PGF)"/>
            <person name="Lucas S."/>
            <person name="Copeland A."/>
            <person name="Lapidus A."/>
            <person name="Bruce D."/>
            <person name="Goodwin L."/>
            <person name="Pitluck S."/>
            <person name="Kyrpides N."/>
            <person name="Mavromatis K."/>
            <person name="Pagani I."/>
            <person name="Ivanova N."/>
            <person name="Mikhailova N."/>
            <person name="Lu M."/>
            <person name="Detter J.C."/>
            <person name="Tapia R."/>
            <person name="Han C."/>
            <person name="Land M."/>
            <person name="Hauser L."/>
            <person name="Markowitz V."/>
            <person name="Cheng J.-F."/>
            <person name="Hugenholtz P."/>
            <person name="Woyke T."/>
            <person name="Wu D."/>
            <person name="Spring S."/>
            <person name="Brambilla E."/>
            <person name="Klenk H.-P."/>
            <person name="Eisen J.A."/>
        </authorList>
    </citation>
    <scope>NUCLEOTIDE SEQUENCE [LARGE SCALE GENOMIC DNA]</scope>
    <source>
        <strain>SNP6</strain>
    </source>
</reference>
<evidence type="ECO:0000259" key="6">
    <source>
        <dbReference type="Pfam" id="PF08704"/>
    </source>
</evidence>
<dbReference type="Proteomes" id="UP000008136">
    <property type="component" value="Chromosome"/>
</dbReference>
<keyword evidence="1 7" id="KW-0489">Methyltransferase</keyword>
<dbReference type="GO" id="GO:0160107">
    <property type="term" value="F:tRNA (adenine(58)-N1)-methyltransferase activity"/>
    <property type="evidence" value="ECO:0007669"/>
    <property type="project" value="InterPro"/>
</dbReference>
<feature type="domain" description="tRNA (adenine(58)-N(1))-methyltransferase catalytic subunit TRM61 C-terminal" evidence="6">
    <location>
        <begin position="77"/>
        <end position="227"/>
    </location>
</feature>
<keyword evidence="2 7" id="KW-0808">Transferase</keyword>
<organism evidence="7 8">
    <name type="scientific">Archaeoglobus veneficus (strain DSM 11195 / SNP6)</name>
    <dbReference type="NCBI Taxonomy" id="693661"/>
    <lineage>
        <taxon>Archaea</taxon>
        <taxon>Methanobacteriati</taxon>
        <taxon>Methanobacteriota</taxon>
        <taxon>Archaeoglobi</taxon>
        <taxon>Archaeoglobales</taxon>
        <taxon>Archaeoglobaceae</taxon>
        <taxon>Archaeoglobus</taxon>
    </lineage>
</organism>
<evidence type="ECO:0000313" key="7">
    <source>
        <dbReference type="EMBL" id="AEA47293.1"/>
    </source>
</evidence>
<evidence type="ECO:0000256" key="5">
    <source>
        <dbReference type="PIRSR" id="PIRSR017269-1"/>
    </source>
</evidence>
<dbReference type="RefSeq" id="WP_013683955.1">
    <property type="nucleotide sequence ID" value="NC_015320.1"/>
</dbReference>
<accession>F2KN17</accession>
<name>F2KN17_ARCVS</name>
<evidence type="ECO:0000256" key="2">
    <source>
        <dbReference type="ARBA" id="ARBA00022679"/>
    </source>
</evidence>
<dbReference type="GeneID" id="10394408"/>
<dbReference type="eggNOG" id="arCOG00978">
    <property type="taxonomic scope" value="Archaea"/>
</dbReference>
<dbReference type="HOGENOM" id="CLU_025402_0_2_2"/>
<dbReference type="PANTHER" id="PTHR12133:SF1">
    <property type="entry name" value="TRNA (ADENINE(58)-N(1))-METHYLTRANSFERASE, MITOCHONDRIAL"/>
    <property type="match status" value="1"/>
</dbReference>
<dbReference type="PIRSF" id="PIRSF017269">
    <property type="entry name" value="GCD14"/>
    <property type="match status" value="1"/>
</dbReference>
<dbReference type="PANTHER" id="PTHR12133">
    <property type="entry name" value="TRNA (ADENINE(58)-N(1))-METHYLTRANSFERASE"/>
    <property type="match status" value="1"/>
</dbReference>
<dbReference type="Pfam" id="PF08704">
    <property type="entry name" value="GCD14"/>
    <property type="match status" value="1"/>
</dbReference>
<dbReference type="KEGG" id="ave:Arcve_1287"/>
<dbReference type="InterPro" id="IPR014816">
    <property type="entry name" value="tRNA_MeTrfase_Gcd14"/>
</dbReference>
<dbReference type="PROSITE" id="PS51620">
    <property type="entry name" value="SAM_TRM61"/>
    <property type="match status" value="1"/>
</dbReference>